<dbReference type="EMBL" id="LR865370">
    <property type="protein sequence ID" value="CAD2090602.1"/>
    <property type="molecule type" value="Genomic_DNA"/>
</dbReference>
<name>A0A6V7S404_PLAVN</name>
<reference evidence="2 3" key="1">
    <citation type="submission" date="2020-08" db="EMBL/GenBank/DDBJ databases">
        <authorList>
            <person name="Ramaprasad A."/>
        </authorList>
    </citation>
    <scope>NUCLEOTIDE SEQUENCE [LARGE SCALE GENOMIC DNA]</scope>
</reference>
<proteinExistence type="predicted"/>
<evidence type="ECO:0000313" key="2">
    <source>
        <dbReference type="EMBL" id="CAD2090602.1"/>
    </source>
</evidence>
<organism evidence="2 3">
    <name type="scientific">Plasmodium vinckei lentum</name>
    <dbReference type="NCBI Taxonomy" id="138297"/>
    <lineage>
        <taxon>Eukaryota</taxon>
        <taxon>Sar</taxon>
        <taxon>Alveolata</taxon>
        <taxon>Apicomplexa</taxon>
        <taxon>Aconoidasida</taxon>
        <taxon>Haemosporida</taxon>
        <taxon>Plasmodiidae</taxon>
        <taxon>Plasmodium</taxon>
        <taxon>Plasmodium (Vinckeia)</taxon>
    </lineage>
</organism>
<feature type="signal peptide" evidence="1">
    <location>
        <begin position="1"/>
        <end position="17"/>
    </location>
</feature>
<evidence type="ECO:0008006" key="4">
    <source>
        <dbReference type="Google" id="ProtNLM"/>
    </source>
</evidence>
<accession>A0A6V7S404</accession>
<dbReference type="AlphaFoldDB" id="A0A6V7S404"/>
<evidence type="ECO:0000313" key="3">
    <source>
        <dbReference type="Proteomes" id="UP000515308"/>
    </source>
</evidence>
<sequence>MFKFILLIALLATFAYGSQPSTSNGSRKTQRTTYPFDSHEKYNNHLDAVNELFQEETPDHFGKTILREGYVFIVKQCDVTIHGSSRVIHQKLASKNHHLTVSLIKHHKPRSMPAVYILNVSSNKLKYKINFRESDLGKILCLFANEIRKVFFKGKDSEFDNPSRDAGEYLKKIASHTTIHVSGLAFKKSTPSNMIFPLCSKFKMTFENK</sequence>
<dbReference type="VEuPathDB" id="PlasmoDB:PVLDE_0803510"/>
<evidence type="ECO:0000256" key="1">
    <source>
        <dbReference type="SAM" id="SignalP"/>
    </source>
</evidence>
<dbReference type="Proteomes" id="UP000515308">
    <property type="component" value="Chromosome PVLDE_08"/>
</dbReference>
<feature type="chain" id="PRO_5027787423" description="Fam-a protein" evidence="1">
    <location>
        <begin position="18"/>
        <end position="209"/>
    </location>
</feature>
<keyword evidence="1" id="KW-0732">Signal</keyword>
<protein>
    <recommendedName>
        <fullName evidence="4">Fam-a protein</fullName>
    </recommendedName>
</protein>
<gene>
    <name evidence="2" type="ORF">PVLDE_0803510</name>
</gene>